<comment type="cofactor">
    <cofactor evidence="1">
        <name>FAD</name>
        <dbReference type="ChEBI" id="CHEBI:57692"/>
    </cofactor>
</comment>
<proteinExistence type="inferred from homology"/>
<evidence type="ECO:0000313" key="7">
    <source>
        <dbReference type="EMBL" id="GAA0956940.1"/>
    </source>
</evidence>
<evidence type="ECO:0000256" key="5">
    <source>
        <dbReference type="ARBA" id="ARBA00023002"/>
    </source>
</evidence>
<comment type="caution">
    <text evidence="7">The sequence shown here is derived from an EMBL/GenBank/DDBJ whole genome shotgun (WGS) entry which is preliminary data.</text>
</comment>
<dbReference type="PANTHER" id="PTHR42973:SF39">
    <property type="entry name" value="FAD-BINDING PCMH-TYPE DOMAIN-CONTAINING PROTEIN"/>
    <property type="match status" value="1"/>
</dbReference>
<evidence type="ECO:0000313" key="8">
    <source>
        <dbReference type="Proteomes" id="UP001500542"/>
    </source>
</evidence>
<comment type="similarity">
    <text evidence="2">Belongs to the oxygen-dependent FAD-linked oxidoreductase family.</text>
</comment>
<protein>
    <submittedName>
        <fullName evidence="7">FAD-binding oxidoreductase</fullName>
    </submittedName>
</protein>
<name>A0ABP4C007_9ACTN</name>
<evidence type="ECO:0000256" key="2">
    <source>
        <dbReference type="ARBA" id="ARBA00005466"/>
    </source>
</evidence>
<sequence>MIESLREVLTGRVVTPEDVDWESVRTAWNLTVDQRPLAVVEAAGPSDVEHTVAYAAAHGLKVAAQAGGHGATKSLDQTIVVRTNALDDIWVDSHARIARVGAGVRWGALQSALDGTGLTGLLGSTGNVSVVGFCTSGGLSWLSRPYGSGAASLRAAEIVDASGSRRWIDDSTEPDLMWALRGGGGNFAVVTSVEVELFLAPELTGGRLMFPIHQAEAVLTAYQEATESAAGQVTLWAYLTHFPDAPFMPEPIRGQSFCMIDALTPFDPAALDAALAPIRSAGTAVVDSVGPQTPGSIGEITQEPVEPTPFTIQTATFDELTPELIGVLLKHAAQPSLIFQVQLRHLRASQEVAHEGVAAADPAAKYSFSALAILPVPELEQPASQALLALKDAVAPWHAGDSVPSMLPTEGTLQDVISEPDHARLREIKQRVDPLGVLVGNYPLA</sequence>
<gene>
    <name evidence="7" type="ORF">GCM10009554_67030</name>
</gene>
<dbReference type="PROSITE" id="PS00862">
    <property type="entry name" value="OX2_COVAL_FAD"/>
    <property type="match status" value="1"/>
</dbReference>
<dbReference type="Gene3D" id="3.40.462.20">
    <property type="match status" value="1"/>
</dbReference>
<dbReference type="InterPro" id="IPR016169">
    <property type="entry name" value="FAD-bd_PCMH_sub2"/>
</dbReference>
<dbReference type="PROSITE" id="PS51387">
    <property type="entry name" value="FAD_PCMH"/>
    <property type="match status" value="1"/>
</dbReference>
<dbReference type="InterPro" id="IPR006093">
    <property type="entry name" value="Oxy_OxRdtase_FAD_BS"/>
</dbReference>
<keyword evidence="4" id="KW-0274">FAD</keyword>
<accession>A0ABP4C007</accession>
<dbReference type="InterPro" id="IPR006094">
    <property type="entry name" value="Oxid_FAD_bind_N"/>
</dbReference>
<dbReference type="SUPFAM" id="SSF56176">
    <property type="entry name" value="FAD-binding/transporter-associated domain-like"/>
    <property type="match status" value="1"/>
</dbReference>
<evidence type="ECO:0000256" key="3">
    <source>
        <dbReference type="ARBA" id="ARBA00022630"/>
    </source>
</evidence>
<keyword evidence="8" id="KW-1185">Reference proteome</keyword>
<keyword evidence="5" id="KW-0560">Oxidoreductase</keyword>
<dbReference type="EMBL" id="BAAAHK010000018">
    <property type="protein sequence ID" value="GAA0956940.1"/>
    <property type="molecule type" value="Genomic_DNA"/>
</dbReference>
<organism evidence="7 8">
    <name type="scientific">Kribbella koreensis</name>
    <dbReference type="NCBI Taxonomy" id="57909"/>
    <lineage>
        <taxon>Bacteria</taxon>
        <taxon>Bacillati</taxon>
        <taxon>Actinomycetota</taxon>
        <taxon>Actinomycetes</taxon>
        <taxon>Propionibacteriales</taxon>
        <taxon>Kribbellaceae</taxon>
        <taxon>Kribbella</taxon>
    </lineage>
</organism>
<feature type="domain" description="FAD-binding PCMH-type" evidence="6">
    <location>
        <begin position="32"/>
        <end position="200"/>
    </location>
</feature>
<dbReference type="InterPro" id="IPR016166">
    <property type="entry name" value="FAD-bd_PCMH"/>
</dbReference>
<reference evidence="8" key="1">
    <citation type="journal article" date="2019" name="Int. J. Syst. Evol. Microbiol.">
        <title>The Global Catalogue of Microorganisms (GCM) 10K type strain sequencing project: providing services to taxonomists for standard genome sequencing and annotation.</title>
        <authorList>
            <consortium name="The Broad Institute Genomics Platform"/>
            <consortium name="The Broad Institute Genome Sequencing Center for Infectious Disease"/>
            <person name="Wu L."/>
            <person name="Ma J."/>
        </authorList>
    </citation>
    <scope>NUCLEOTIDE SEQUENCE [LARGE SCALE GENOMIC DNA]</scope>
    <source>
        <strain evidence="8">JCM 10977</strain>
    </source>
</reference>
<dbReference type="Proteomes" id="UP001500542">
    <property type="component" value="Unassembled WGS sequence"/>
</dbReference>
<dbReference type="InterPro" id="IPR016167">
    <property type="entry name" value="FAD-bd_PCMH_sub1"/>
</dbReference>
<evidence type="ECO:0000256" key="4">
    <source>
        <dbReference type="ARBA" id="ARBA00022827"/>
    </source>
</evidence>
<dbReference type="PANTHER" id="PTHR42973">
    <property type="entry name" value="BINDING OXIDOREDUCTASE, PUTATIVE (AFU_ORTHOLOGUE AFUA_1G17690)-RELATED"/>
    <property type="match status" value="1"/>
</dbReference>
<dbReference type="Gene3D" id="3.30.465.10">
    <property type="match status" value="1"/>
</dbReference>
<evidence type="ECO:0000259" key="6">
    <source>
        <dbReference type="PROSITE" id="PS51387"/>
    </source>
</evidence>
<dbReference type="Gene3D" id="3.30.43.10">
    <property type="entry name" value="Uridine Diphospho-n-acetylenolpyruvylglucosamine Reductase, domain 2"/>
    <property type="match status" value="1"/>
</dbReference>
<dbReference type="InterPro" id="IPR050416">
    <property type="entry name" value="FAD-linked_Oxidoreductase"/>
</dbReference>
<evidence type="ECO:0000256" key="1">
    <source>
        <dbReference type="ARBA" id="ARBA00001974"/>
    </source>
</evidence>
<keyword evidence="3" id="KW-0285">Flavoprotein</keyword>
<dbReference type="RefSeq" id="WP_343979638.1">
    <property type="nucleotide sequence ID" value="NZ_BAAAHK010000018.1"/>
</dbReference>
<dbReference type="Pfam" id="PF01565">
    <property type="entry name" value="FAD_binding_4"/>
    <property type="match status" value="1"/>
</dbReference>
<dbReference type="InterPro" id="IPR036318">
    <property type="entry name" value="FAD-bd_PCMH-like_sf"/>
</dbReference>